<sequence>MMWKETVRVPARAIILILIFIANALLAARVLFSGAGAWWLWLTVPLLALAVYDILQKRHAVTRNYPVLGHLRYLFEAIRPELRQYFFESDLDGKPFNRRQRSVVYQRAKNQRQTVAFGMQANPSAPGYEWAAHSIYPVEIPDRDLRVQIGNAQCLQPYSASIYNIGAMSYGALSKTAIAALNEGARMGGFAHNTGEGGISEHHLGGGDLIWQIGTGYFGCRDAEGRFSAAAYRRNALRPQVKMIELKLSQGAKPGHGGILPAAKNTAEIAAIRLVEPGTTVHSPKRHAQFDSAEGLVEFLQLLRVLSEGKPVGFKLCIGNQQEFVEICEAITATGIIPDFITVDGGEGGTGAAPLEFTDHLGMPIYDALAFVHQTLKKYNLAERITVIAAGKIITGFDLLKAMALGASVCYSARGMMMALGCIQALVCDSGRCPVGVATQNPSLYKGLDPADKAVRIYNFHRKTIEATCELMEACGFLQGNEVDPAHFFRRTSEQEVRTFHQIYFNKTGGLLKPLFKNTLN</sequence>
<reference evidence="5 6" key="1">
    <citation type="submission" date="2019-03" db="EMBL/GenBank/DDBJ databases">
        <authorList>
            <person name="Kim M.K.M."/>
        </authorList>
    </citation>
    <scope>NUCLEOTIDE SEQUENCE [LARGE SCALE GENOMIC DNA]</scope>
    <source>
        <strain evidence="5 6">17J68-12</strain>
    </source>
</reference>
<evidence type="ECO:0000313" key="5">
    <source>
        <dbReference type="EMBL" id="TCJ12098.1"/>
    </source>
</evidence>
<dbReference type="CDD" id="cd02808">
    <property type="entry name" value="GltS_FMN"/>
    <property type="match status" value="1"/>
</dbReference>
<evidence type="ECO:0000256" key="2">
    <source>
        <dbReference type="PIRNR" id="PIRNR006429"/>
    </source>
</evidence>
<evidence type="ECO:0000313" key="6">
    <source>
        <dbReference type="Proteomes" id="UP000295334"/>
    </source>
</evidence>
<evidence type="ECO:0000256" key="3">
    <source>
        <dbReference type="SAM" id="Phobius"/>
    </source>
</evidence>
<dbReference type="Gene3D" id="3.20.20.70">
    <property type="entry name" value="Aldolase class I"/>
    <property type="match status" value="1"/>
</dbReference>
<evidence type="ECO:0000256" key="1">
    <source>
        <dbReference type="ARBA" id="ARBA00009716"/>
    </source>
</evidence>
<keyword evidence="6" id="KW-1185">Reference proteome</keyword>
<keyword evidence="3" id="KW-0472">Membrane</keyword>
<feature type="transmembrane region" description="Helical" evidence="3">
    <location>
        <begin position="38"/>
        <end position="55"/>
    </location>
</feature>
<proteinExistence type="inferred from homology"/>
<dbReference type="PANTHER" id="PTHR43819:SF1">
    <property type="entry name" value="ARCHAEAL-TYPE GLUTAMATE SYNTHASE [NADPH]"/>
    <property type="match status" value="1"/>
</dbReference>
<comment type="caution">
    <text evidence="5">The sequence shown here is derived from an EMBL/GenBank/DDBJ whole genome shotgun (WGS) entry which is preliminary data.</text>
</comment>
<dbReference type="PIRSF" id="PIRSF006429">
    <property type="entry name" value="GOGAT_lg_2"/>
    <property type="match status" value="1"/>
</dbReference>
<dbReference type="AlphaFoldDB" id="A0A4R1B6W1"/>
<feature type="transmembrane region" description="Helical" evidence="3">
    <location>
        <begin position="12"/>
        <end position="32"/>
    </location>
</feature>
<dbReference type="InterPro" id="IPR024188">
    <property type="entry name" value="GltB"/>
</dbReference>
<comment type="similarity">
    <text evidence="1 2">Belongs to the glutamate synthase family.</text>
</comment>
<name>A0A4R1B6W1_9BACT</name>
<dbReference type="InterPro" id="IPR002932">
    <property type="entry name" value="Glu_synthdom"/>
</dbReference>
<gene>
    <name evidence="5" type="ORF">EPD60_16220</name>
</gene>
<dbReference type="PANTHER" id="PTHR43819">
    <property type="entry name" value="ARCHAEAL-TYPE GLUTAMATE SYNTHASE [NADPH]"/>
    <property type="match status" value="1"/>
</dbReference>
<feature type="domain" description="Glutamate synthase" evidence="4">
    <location>
        <begin position="164"/>
        <end position="477"/>
    </location>
</feature>
<dbReference type="InterPro" id="IPR013785">
    <property type="entry name" value="Aldolase_TIM"/>
</dbReference>
<accession>A0A4R1B6W1</accession>
<protein>
    <submittedName>
        <fullName evidence="5">FMN-binding glutamate synthase family protein</fullName>
    </submittedName>
</protein>
<keyword evidence="3" id="KW-1133">Transmembrane helix</keyword>
<dbReference type="EMBL" id="SJZI01000052">
    <property type="protein sequence ID" value="TCJ12098.1"/>
    <property type="molecule type" value="Genomic_DNA"/>
</dbReference>
<keyword evidence="3" id="KW-0812">Transmembrane</keyword>
<dbReference type="OrthoDB" id="9758182at2"/>
<dbReference type="Proteomes" id="UP000295334">
    <property type="component" value="Unassembled WGS sequence"/>
</dbReference>
<dbReference type="GO" id="GO:0015930">
    <property type="term" value="F:glutamate synthase activity"/>
    <property type="evidence" value="ECO:0007669"/>
    <property type="project" value="InterPro"/>
</dbReference>
<dbReference type="SUPFAM" id="SSF51395">
    <property type="entry name" value="FMN-linked oxidoreductases"/>
    <property type="match status" value="1"/>
</dbReference>
<dbReference type="Pfam" id="PF01645">
    <property type="entry name" value="Glu_synthase"/>
    <property type="match status" value="1"/>
</dbReference>
<dbReference type="GO" id="GO:0006537">
    <property type="term" value="P:glutamate biosynthetic process"/>
    <property type="evidence" value="ECO:0007669"/>
    <property type="project" value="InterPro"/>
</dbReference>
<organism evidence="5 6">
    <name type="scientific">Flaviaesturariibacter flavus</name>
    <dbReference type="NCBI Taxonomy" id="2502780"/>
    <lineage>
        <taxon>Bacteria</taxon>
        <taxon>Pseudomonadati</taxon>
        <taxon>Bacteroidota</taxon>
        <taxon>Chitinophagia</taxon>
        <taxon>Chitinophagales</taxon>
        <taxon>Chitinophagaceae</taxon>
        <taxon>Flaviaestuariibacter</taxon>
    </lineage>
</organism>
<evidence type="ECO:0000259" key="4">
    <source>
        <dbReference type="Pfam" id="PF01645"/>
    </source>
</evidence>